<name>A0A4R2AXE5_9HYPH</name>
<evidence type="ECO:0000256" key="1">
    <source>
        <dbReference type="ARBA" id="ARBA00022741"/>
    </source>
</evidence>
<dbReference type="PANTHER" id="PTHR43788">
    <property type="entry name" value="DNA2/NAM7 HELICASE FAMILY MEMBER"/>
    <property type="match status" value="1"/>
</dbReference>
<accession>A0A4R2AXE5</accession>
<dbReference type="Pfam" id="PF13087">
    <property type="entry name" value="AAA_12"/>
    <property type="match status" value="1"/>
</dbReference>
<reference evidence="6 7" key="1">
    <citation type="submission" date="2019-03" db="EMBL/GenBank/DDBJ databases">
        <title>Genomic Encyclopedia of Type Strains, Phase IV (KMG-V): Genome sequencing to study the core and pangenomes of soil and plant-associated prokaryotes.</title>
        <authorList>
            <person name="Whitman W."/>
        </authorList>
    </citation>
    <scope>NUCLEOTIDE SEQUENCE [LARGE SCALE GENOMIC DNA]</scope>
    <source>
        <strain evidence="6 7">23C40</strain>
    </source>
</reference>
<comment type="caution">
    <text evidence="6">The sequence shown here is derived from an EMBL/GenBank/DDBJ whole genome shotgun (WGS) entry which is preliminary data.</text>
</comment>
<evidence type="ECO:0000313" key="6">
    <source>
        <dbReference type="EMBL" id="TCN17652.1"/>
    </source>
</evidence>
<keyword evidence="3" id="KW-0347">Helicase</keyword>
<evidence type="ECO:0000256" key="3">
    <source>
        <dbReference type="ARBA" id="ARBA00022806"/>
    </source>
</evidence>
<organism evidence="6 7">
    <name type="scientific">Sinorhizobium americanum</name>
    <dbReference type="NCBI Taxonomy" id="194963"/>
    <lineage>
        <taxon>Bacteria</taxon>
        <taxon>Pseudomonadati</taxon>
        <taxon>Pseudomonadota</taxon>
        <taxon>Alphaproteobacteria</taxon>
        <taxon>Hyphomicrobiales</taxon>
        <taxon>Rhizobiaceae</taxon>
        <taxon>Sinorhizobium/Ensifer group</taxon>
        <taxon>Sinorhizobium</taxon>
    </lineage>
</organism>
<evidence type="ECO:0000313" key="7">
    <source>
        <dbReference type="Proteomes" id="UP000295043"/>
    </source>
</evidence>
<dbReference type="InterPro" id="IPR041679">
    <property type="entry name" value="DNA2/NAM7-like_C"/>
</dbReference>
<keyword evidence="4" id="KW-0067">ATP-binding</keyword>
<dbReference type="PANTHER" id="PTHR43788:SF8">
    <property type="entry name" value="DNA-BINDING PROTEIN SMUBP-2"/>
    <property type="match status" value="1"/>
</dbReference>
<dbReference type="GO" id="GO:0016787">
    <property type="term" value="F:hydrolase activity"/>
    <property type="evidence" value="ECO:0007669"/>
    <property type="project" value="UniProtKB-KW"/>
</dbReference>
<dbReference type="Proteomes" id="UP000295043">
    <property type="component" value="Unassembled WGS sequence"/>
</dbReference>
<dbReference type="GO" id="GO:0005524">
    <property type="term" value="F:ATP binding"/>
    <property type="evidence" value="ECO:0007669"/>
    <property type="project" value="UniProtKB-KW"/>
</dbReference>
<dbReference type="RefSeq" id="WP_132081790.1">
    <property type="nucleotide sequence ID" value="NZ_SLVU01000037.1"/>
</dbReference>
<gene>
    <name evidence="6" type="ORF">EV184_13729</name>
</gene>
<dbReference type="SUPFAM" id="SSF52540">
    <property type="entry name" value="P-loop containing nucleoside triphosphate hydrolases"/>
    <property type="match status" value="1"/>
</dbReference>
<dbReference type="Gene3D" id="3.40.50.300">
    <property type="entry name" value="P-loop containing nucleotide triphosphate hydrolases"/>
    <property type="match status" value="2"/>
</dbReference>
<sequence length="458" mass="50233">MTAPFDPQLAANLALEQVLASQWQGVPAMVLRSPPGAGKTGVAQRVALQSAVMHHQRCMVVTQTNEQAFDLTRRLARNAQSLPVHLFSRRGLTLPADVASLPNLVVVHDVASLPTYPSITIGNAAKWSWIQTTEPCFELQIVDEAFQLPDYRFQLISNLAPRHVLIGDPGQIDPFVNCEIERWRCDPAGPQVSCPAALVKRHPSVLQLDLPVSRRLNADTVSLIQPAFYPDMPFRAMSQDRSVHFQVAGIMPFDAALDAVAAGSSIVMVELPAQITGEADGELAQELVGSIERLLWRRAWMTDDGNVSEVTPDKIGVVCAHVSQVNAVRERLGPQMAGVFVETANRFQGIERPFMFVHHPLSGRADATAFHLDAGRLCVMLSRHRVGCWIFGRQGIGEQLMRFAPAGDRALGIDEDPEYRGWRAHLTLMAALARAGRVFRAVHWLTTSTGGQQASSSE</sequence>
<dbReference type="AlphaFoldDB" id="A0A4R2AXE5"/>
<evidence type="ECO:0000256" key="4">
    <source>
        <dbReference type="ARBA" id="ARBA00022840"/>
    </source>
</evidence>
<proteinExistence type="predicted"/>
<dbReference type="EMBL" id="SLVU01000037">
    <property type="protein sequence ID" value="TCN17652.1"/>
    <property type="molecule type" value="Genomic_DNA"/>
</dbReference>
<dbReference type="InterPro" id="IPR050534">
    <property type="entry name" value="Coronavir_polyprotein_1ab"/>
</dbReference>
<keyword evidence="2" id="KW-0378">Hydrolase</keyword>
<evidence type="ECO:0000256" key="2">
    <source>
        <dbReference type="ARBA" id="ARBA00022801"/>
    </source>
</evidence>
<dbReference type="GO" id="GO:0043139">
    <property type="term" value="F:5'-3' DNA helicase activity"/>
    <property type="evidence" value="ECO:0007669"/>
    <property type="project" value="TreeGrafter"/>
</dbReference>
<protein>
    <submittedName>
        <fullName evidence="6">AAA domain-containing protein</fullName>
    </submittedName>
</protein>
<keyword evidence="1" id="KW-0547">Nucleotide-binding</keyword>
<dbReference type="InterPro" id="IPR027417">
    <property type="entry name" value="P-loop_NTPase"/>
</dbReference>
<evidence type="ECO:0000259" key="5">
    <source>
        <dbReference type="Pfam" id="PF13087"/>
    </source>
</evidence>
<feature type="domain" description="DNA2/NAM7 helicase-like C-terminal" evidence="5">
    <location>
        <begin position="310"/>
        <end position="393"/>
    </location>
</feature>